<organism evidence="1 2">
    <name type="scientific">Blumeria graminis f. sp. triticale</name>
    <dbReference type="NCBI Taxonomy" id="1689686"/>
    <lineage>
        <taxon>Eukaryota</taxon>
        <taxon>Fungi</taxon>
        <taxon>Dikarya</taxon>
        <taxon>Ascomycota</taxon>
        <taxon>Pezizomycotina</taxon>
        <taxon>Leotiomycetes</taxon>
        <taxon>Erysiphales</taxon>
        <taxon>Erysiphaceae</taxon>
        <taxon>Blumeria</taxon>
    </lineage>
</organism>
<reference evidence="1" key="1">
    <citation type="submission" date="2020-10" db="EMBL/GenBank/DDBJ databases">
        <authorList>
            <person name="Muller C M."/>
        </authorList>
    </citation>
    <scope>NUCLEOTIDE SEQUENCE</scope>
    <source>
        <strain evidence="1">THUN-12</strain>
    </source>
</reference>
<dbReference type="GO" id="GO:0071479">
    <property type="term" value="P:cellular response to ionizing radiation"/>
    <property type="evidence" value="ECO:0007669"/>
    <property type="project" value="TreeGrafter"/>
</dbReference>
<dbReference type="SUPFAM" id="SSF55979">
    <property type="entry name" value="DNA clamp"/>
    <property type="match status" value="1"/>
</dbReference>
<evidence type="ECO:0000313" key="2">
    <source>
        <dbReference type="Proteomes" id="UP000683417"/>
    </source>
</evidence>
<evidence type="ECO:0000313" key="1">
    <source>
        <dbReference type="EMBL" id="CAD6502154.1"/>
    </source>
</evidence>
<accession>A0A9W4DI30</accession>
<dbReference type="EMBL" id="CAJHIT010000005">
    <property type="protein sequence ID" value="CAD6502154.1"/>
    <property type="molecule type" value="Genomic_DNA"/>
</dbReference>
<dbReference type="Gene3D" id="3.70.10.10">
    <property type="match status" value="1"/>
</dbReference>
<dbReference type="PANTHER" id="PTHR15237">
    <property type="entry name" value="DNA REPAIR PROTEIN RAD9"/>
    <property type="match status" value="1"/>
</dbReference>
<proteinExistence type="predicted"/>
<gene>
    <name evidence="1" type="ORF">BGTH12_LOCUS3512</name>
</gene>
<dbReference type="PANTHER" id="PTHR15237:SF0">
    <property type="entry name" value="CELL CYCLE CHECKPOINT CONTROL PROTEIN"/>
    <property type="match status" value="1"/>
</dbReference>
<dbReference type="Proteomes" id="UP000683417">
    <property type="component" value="Unassembled WGS sequence"/>
</dbReference>
<protein>
    <submittedName>
        <fullName evidence="1">BgTH12-02393</fullName>
    </submittedName>
</protein>
<dbReference type="InterPro" id="IPR046938">
    <property type="entry name" value="DNA_clamp_sf"/>
</dbReference>
<dbReference type="Pfam" id="PF04139">
    <property type="entry name" value="Rad9"/>
    <property type="match status" value="1"/>
</dbReference>
<comment type="caution">
    <text evidence="1">The sequence shown here is derived from an EMBL/GenBank/DDBJ whole genome shotgun (WGS) entry which is preliminary data.</text>
</comment>
<dbReference type="GO" id="GO:0006281">
    <property type="term" value="P:DNA repair"/>
    <property type="evidence" value="ECO:0007669"/>
    <property type="project" value="TreeGrafter"/>
</dbReference>
<dbReference type="GO" id="GO:0030896">
    <property type="term" value="C:checkpoint clamp complex"/>
    <property type="evidence" value="ECO:0007669"/>
    <property type="project" value="InterPro"/>
</dbReference>
<dbReference type="InterPro" id="IPR007268">
    <property type="entry name" value="Rad9/Ddc1"/>
</dbReference>
<dbReference type="AlphaFoldDB" id="A0A9W4DI30"/>
<dbReference type="GO" id="GO:0000076">
    <property type="term" value="P:DNA replication checkpoint signaling"/>
    <property type="evidence" value="ECO:0007669"/>
    <property type="project" value="TreeGrafter"/>
</dbReference>
<dbReference type="GO" id="GO:0031573">
    <property type="term" value="P:mitotic intra-S DNA damage checkpoint signaling"/>
    <property type="evidence" value="ECO:0007669"/>
    <property type="project" value="TreeGrafter"/>
</dbReference>
<name>A0A9W4DI30_BLUGR</name>
<sequence>MAILAFNLNPESISKLHDALLCLGKFSDSVSLEASHDKLILTALNSTKSAYASFTLDANKFFSKYDYNPARPGKATCDKFVFRIYNKALLSVFRGRACELNRERDTAVDRCEAFIEHGDGISKSRFTIRIVCKHGVNKTYRLTFESVPSMHALFIKEKAHNHWSMSSKALREFSEHFGPGTEQLDIYLEGGRLNFTSFTEKVMLGSEILKQPLHTTIAVDTLEFCELDIEEMLHITISVKDFKAIVVHSGLNNLVTNVFYSYPSCPMQISYHDDGVWSEFILMTTAEARVTPASQVPNLDPEPKPVISKLPEEVKSNSKRSTQILTPSLNKTARVDGQRSVHDVNLDPYFPAPLPSTQSESLFIPRANDECDDQIWNPINYDEEDSEMLMWDDGKKNTSKPDLVHMFNDFAGQDISTEKNSSGINDDKLSSNDLLLGLPPTQKLSQIRNLGIFDQNELI</sequence>